<evidence type="ECO:0000256" key="6">
    <source>
        <dbReference type="ARBA" id="ARBA00023315"/>
    </source>
</evidence>
<comment type="subcellular location">
    <subcellularLocation>
        <location evidence="1">Membrane</location>
        <topology evidence="1">Multi-pass membrane protein</topology>
    </subcellularLocation>
</comment>
<evidence type="ECO:0000313" key="8">
    <source>
        <dbReference type="EMBL" id="CAE0054962.1"/>
    </source>
</evidence>
<keyword evidence="3 7" id="KW-0812">Transmembrane</keyword>
<evidence type="ECO:0000256" key="1">
    <source>
        <dbReference type="ARBA" id="ARBA00004141"/>
    </source>
</evidence>
<dbReference type="GO" id="GO:0030258">
    <property type="term" value="P:lipid modification"/>
    <property type="evidence" value="ECO:0007669"/>
    <property type="project" value="TreeGrafter"/>
</dbReference>
<evidence type="ECO:0000256" key="7">
    <source>
        <dbReference type="SAM" id="Phobius"/>
    </source>
</evidence>
<dbReference type="GO" id="GO:0016020">
    <property type="term" value="C:membrane"/>
    <property type="evidence" value="ECO:0007669"/>
    <property type="project" value="UniProtKB-SubCell"/>
</dbReference>
<reference evidence="8" key="1">
    <citation type="submission" date="2021-01" db="EMBL/GenBank/DDBJ databases">
        <authorList>
            <person name="Corre E."/>
            <person name="Pelletier E."/>
            <person name="Niang G."/>
            <person name="Scheremetjew M."/>
            <person name="Finn R."/>
            <person name="Kale V."/>
            <person name="Holt S."/>
            <person name="Cochrane G."/>
            <person name="Meng A."/>
            <person name="Brown T."/>
            <person name="Cohen L."/>
        </authorList>
    </citation>
    <scope>NUCLEOTIDE SEQUENCE</scope>
    <source>
        <strain evidence="8">CCMP 769</strain>
    </source>
</reference>
<protein>
    <submittedName>
        <fullName evidence="8">Uncharacterized protein</fullName>
    </submittedName>
</protein>
<feature type="transmembrane region" description="Helical" evidence="7">
    <location>
        <begin position="182"/>
        <end position="208"/>
    </location>
</feature>
<keyword evidence="2" id="KW-0808">Transferase</keyword>
<gene>
    <name evidence="8" type="ORF">RMAR00112_LOCUS22991</name>
</gene>
<accession>A0A7S2ZYL4</accession>
<proteinExistence type="predicted"/>
<evidence type="ECO:0000256" key="2">
    <source>
        <dbReference type="ARBA" id="ARBA00022679"/>
    </source>
</evidence>
<dbReference type="Pfam" id="PF03062">
    <property type="entry name" value="MBOAT"/>
    <property type="match status" value="1"/>
</dbReference>
<keyword evidence="5 7" id="KW-0472">Membrane</keyword>
<dbReference type="AlphaFoldDB" id="A0A7S2ZYL4"/>
<sequence length="318" mass="37203">MAMFYFGLSEVLSSKYPTQALLSDEKFLTSGNVFTRFGIQLIALIGYRTRYYFAWKFSEGAIILSGIGFNGIDKDSGEYKWDRVEVIDVPNFDFAQSLRQASAAWNKTTNYWLKRYTYDRIPPPLNLYFTFLVSAFWHGFYPGYYMFFMSIAVGTAVHRKIRRNVRPWFLAEDGKSPGKYKGVYDLLSFVLTHCTLMYFIISFAMLSWEASIRVFRSQYFIGNTGLSFHYFERRGLTGFFMPVLYFHRTHTGRCVVHCAFFGHHPTAEENRFGEKDPVRAKFLVGPGFGGPEFFSRHTYCRVLLLWSTARRLIYDRIR</sequence>
<feature type="transmembrane region" description="Helical" evidence="7">
    <location>
        <begin position="144"/>
        <end position="161"/>
    </location>
</feature>
<keyword evidence="6" id="KW-0012">Acyltransferase</keyword>
<organism evidence="8">
    <name type="scientific">Rhodosorus marinus</name>
    <dbReference type="NCBI Taxonomy" id="101924"/>
    <lineage>
        <taxon>Eukaryota</taxon>
        <taxon>Rhodophyta</taxon>
        <taxon>Stylonematophyceae</taxon>
        <taxon>Stylonematales</taxon>
        <taxon>Stylonemataceae</taxon>
        <taxon>Rhodosorus</taxon>
    </lineage>
</organism>
<keyword evidence="4 7" id="KW-1133">Transmembrane helix</keyword>
<name>A0A7S2ZYL4_9RHOD</name>
<dbReference type="GO" id="GO:0016746">
    <property type="term" value="F:acyltransferase activity"/>
    <property type="evidence" value="ECO:0007669"/>
    <property type="project" value="UniProtKB-KW"/>
</dbReference>
<dbReference type="InterPro" id="IPR004299">
    <property type="entry name" value="MBOAT_fam"/>
</dbReference>
<dbReference type="InterPro" id="IPR049941">
    <property type="entry name" value="LPLAT_7/PORCN-like"/>
</dbReference>
<dbReference type="EMBL" id="HBHW01029645">
    <property type="protein sequence ID" value="CAE0054962.1"/>
    <property type="molecule type" value="Transcribed_RNA"/>
</dbReference>
<evidence type="ECO:0000256" key="4">
    <source>
        <dbReference type="ARBA" id="ARBA00022989"/>
    </source>
</evidence>
<dbReference type="PANTHER" id="PTHR13906">
    <property type="entry name" value="PORCUPINE"/>
    <property type="match status" value="1"/>
</dbReference>
<evidence type="ECO:0000256" key="3">
    <source>
        <dbReference type="ARBA" id="ARBA00022692"/>
    </source>
</evidence>
<evidence type="ECO:0000256" key="5">
    <source>
        <dbReference type="ARBA" id="ARBA00023136"/>
    </source>
</evidence>
<dbReference type="PANTHER" id="PTHR13906:SF4">
    <property type="entry name" value="LYSOPHOSPHOLIPID ACYLTRANSFERASE 6"/>
    <property type="match status" value="1"/>
</dbReference>